<protein>
    <submittedName>
        <fullName evidence="1">Uncharacterized protein</fullName>
    </submittedName>
</protein>
<dbReference type="EMBL" id="FOAP01000002">
    <property type="protein sequence ID" value="SEK75387.1"/>
    <property type="molecule type" value="Genomic_DNA"/>
</dbReference>
<evidence type="ECO:0000313" key="1">
    <source>
        <dbReference type="EMBL" id="SEK75387.1"/>
    </source>
</evidence>
<organism evidence="1 2">
    <name type="scientific">Stigmatella aurantiaca</name>
    <dbReference type="NCBI Taxonomy" id="41"/>
    <lineage>
        <taxon>Bacteria</taxon>
        <taxon>Pseudomonadati</taxon>
        <taxon>Myxococcota</taxon>
        <taxon>Myxococcia</taxon>
        <taxon>Myxococcales</taxon>
        <taxon>Cystobacterineae</taxon>
        <taxon>Archangiaceae</taxon>
        <taxon>Stigmatella</taxon>
    </lineage>
</organism>
<proteinExistence type="predicted"/>
<dbReference type="AlphaFoldDB" id="A0A1H7JNC9"/>
<accession>A0A1H7JNC9</accession>
<name>A0A1H7JNC9_STIAU</name>
<sequence>MQRLNWRKAVVACAGVLLPLPLVLLLGGLLKLDVPVSAPPGERVSPMLTAEQRLRLVTYGRACGPGKACEPPLGCLFDVRYARSTCSDSQCWGDDQCPEGQSCQGVATWGDGPLVRVCVPLGPRQEGEGCVPLPRDKANACAPGLVCGGRTEGWCARPCRLGDTRGCSEGFFCADTIPRPLCLPTCEARGCPAGQQCIRFDEGVSVCAQVYGPHCLQTPCTDGRKCDVNYAPPYPDKVWMECVEPCGENLPPCGARKVCDGWHCLTACEPQGPQVCGEGYHCSRRGEDRPFSCQPIYWDETMAY</sequence>
<gene>
    <name evidence="1" type="ORF">SAMN05444354_102252</name>
</gene>
<evidence type="ECO:0000313" key="2">
    <source>
        <dbReference type="Proteomes" id="UP000182719"/>
    </source>
</evidence>
<keyword evidence="2" id="KW-1185">Reference proteome</keyword>
<reference evidence="2" key="1">
    <citation type="submission" date="2016-10" db="EMBL/GenBank/DDBJ databases">
        <authorList>
            <person name="Varghese N."/>
            <person name="Submissions S."/>
        </authorList>
    </citation>
    <scope>NUCLEOTIDE SEQUENCE [LARGE SCALE GENOMIC DNA]</scope>
    <source>
        <strain evidence="2">DSM 17044</strain>
    </source>
</reference>
<dbReference type="Proteomes" id="UP000182719">
    <property type="component" value="Unassembled WGS sequence"/>
</dbReference>